<dbReference type="AlphaFoldDB" id="A0A6B0U5J8"/>
<accession>A0A6B0U5J8</accession>
<protein>
    <submittedName>
        <fullName evidence="1">Putative secreted protein</fullName>
    </submittedName>
</protein>
<organism evidence="1">
    <name type="scientific">Ixodes ricinus</name>
    <name type="common">Common tick</name>
    <name type="synonym">Acarus ricinus</name>
    <dbReference type="NCBI Taxonomy" id="34613"/>
    <lineage>
        <taxon>Eukaryota</taxon>
        <taxon>Metazoa</taxon>
        <taxon>Ecdysozoa</taxon>
        <taxon>Arthropoda</taxon>
        <taxon>Chelicerata</taxon>
        <taxon>Arachnida</taxon>
        <taxon>Acari</taxon>
        <taxon>Parasitiformes</taxon>
        <taxon>Ixodida</taxon>
        <taxon>Ixodoidea</taxon>
        <taxon>Ixodidae</taxon>
        <taxon>Ixodinae</taxon>
        <taxon>Ixodes</taxon>
    </lineage>
</organism>
<name>A0A6B0U5J8_IXORI</name>
<proteinExistence type="predicted"/>
<evidence type="ECO:0000313" key="1">
    <source>
        <dbReference type="EMBL" id="MXU83970.1"/>
    </source>
</evidence>
<sequence length="78" mass="8675">MENIVQLFGAGTLLLTLSSVHSTYFKFPRMRLCVFSECMMSLVSSPAGPTNRHTTRMGHASTVREKRLCAEHLEVSSS</sequence>
<reference evidence="1" key="1">
    <citation type="submission" date="2019-12" db="EMBL/GenBank/DDBJ databases">
        <title>An insight into the sialome of adult female Ixodes ricinus ticks feeding for 6 days.</title>
        <authorList>
            <person name="Perner J."/>
            <person name="Ribeiro J.M.C."/>
        </authorList>
    </citation>
    <scope>NUCLEOTIDE SEQUENCE</scope>
    <source>
        <strain evidence="1">Semi-engorged</strain>
        <tissue evidence="1">Salivary glands</tissue>
    </source>
</reference>
<dbReference type="EMBL" id="GIFC01001887">
    <property type="protein sequence ID" value="MXU83970.1"/>
    <property type="molecule type" value="Transcribed_RNA"/>
</dbReference>